<dbReference type="PROSITE" id="PS50082">
    <property type="entry name" value="WD_REPEATS_2"/>
    <property type="match status" value="1"/>
</dbReference>
<dbReference type="Proteomes" id="UP000282613">
    <property type="component" value="Unassembled WGS sequence"/>
</dbReference>
<dbReference type="GO" id="GO:0035859">
    <property type="term" value="C:Seh1-associated complex"/>
    <property type="evidence" value="ECO:0007669"/>
    <property type="project" value="TreeGrafter"/>
</dbReference>
<keyword evidence="4" id="KW-1185">Reference proteome</keyword>
<dbReference type="PANTHER" id="PTHR46170">
    <property type="entry name" value="GATOR COMPLEX PROTEIN WDR59"/>
    <property type="match status" value="1"/>
</dbReference>
<gene>
    <name evidence="3" type="ORF">TASK_LOCUS8761</name>
</gene>
<dbReference type="PANTHER" id="PTHR46170:SF1">
    <property type="entry name" value="GATOR COMPLEX PROTEIN WDR59"/>
    <property type="match status" value="1"/>
</dbReference>
<reference evidence="3 4" key="2">
    <citation type="submission" date="2018-11" db="EMBL/GenBank/DDBJ databases">
        <authorList>
            <consortium name="Pathogen Informatics"/>
        </authorList>
    </citation>
    <scope>NUCLEOTIDE SEQUENCE [LARGE SCALE GENOMIC DNA]</scope>
</reference>
<dbReference type="WBParaSite" id="TASK_0000876001-mRNA-1">
    <property type="protein sequence ID" value="TASK_0000876001-mRNA-1"/>
    <property type="gene ID" value="TASK_0000876001"/>
</dbReference>
<dbReference type="SUPFAM" id="SSF50978">
    <property type="entry name" value="WD40 repeat-like"/>
    <property type="match status" value="1"/>
</dbReference>
<feature type="compositionally biased region" description="Low complexity" evidence="2">
    <location>
        <begin position="1122"/>
        <end position="1141"/>
    </location>
</feature>
<dbReference type="GO" id="GO:0034198">
    <property type="term" value="P:cellular response to amino acid starvation"/>
    <property type="evidence" value="ECO:0007669"/>
    <property type="project" value="TreeGrafter"/>
</dbReference>
<evidence type="ECO:0000313" key="3">
    <source>
        <dbReference type="EMBL" id="VDK40978.1"/>
    </source>
</evidence>
<feature type="region of interest" description="Disordered" evidence="2">
    <location>
        <begin position="1062"/>
        <end position="1159"/>
    </location>
</feature>
<evidence type="ECO:0000256" key="2">
    <source>
        <dbReference type="SAM" id="MobiDB-lite"/>
    </source>
</evidence>
<dbReference type="Gene3D" id="2.130.10.10">
    <property type="entry name" value="YVTN repeat-like/Quinoprotein amine dehydrogenase"/>
    <property type="match status" value="1"/>
</dbReference>
<feature type="compositionally biased region" description="Polar residues" evidence="2">
    <location>
        <begin position="1108"/>
        <end position="1121"/>
    </location>
</feature>
<dbReference type="InterPro" id="IPR049567">
    <property type="entry name" value="WDR59-like"/>
</dbReference>
<feature type="compositionally biased region" description="Low complexity" evidence="2">
    <location>
        <begin position="375"/>
        <end position="386"/>
    </location>
</feature>
<dbReference type="SMART" id="SM00320">
    <property type="entry name" value="WD40"/>
    <property type="match status" value="3"/>
</dbReference>
<proteinExistence type="predicted"/>
<feature type="compositionally biased region" description="Polar residues" evidence="2">
    <location>
        <begin position="402"/>
        <end position="420"/>
    </location>
</feature>
<accession>A0A158RA99</accession>
<reference evidence="5" key="1">
    <citation type="submission" date="2016-04" db="UniProtKB">
        <authorList>
            <consortium name="WormBaseParasite"/>
        </authorList>
    </citation>
    <scope>IDENTIFICATION</scope>
</reference>
<dbReference type="EMBL" id="UYRS01018884">
    <property type="protein sequence ID" value="VDK40978.1"/>
    <property type="molecule type" value="Genomic_DNA"/>
</dbReference>
<feature type="compositionally biased region" description="Low complexity" evidence="2">
    <location>
        <begin position="1088"/>
        <end position="1097"/>
    </location>
</feature>
<dbReference type="InterPro" id="IPR036322">
    <property type="entry name" value="WD40_repeat_dom_sf"/>
</dbReference>
<feature type="compositionally biased region" description="Polar residues" evidence="2">
    <location>
        <begin position="800"/>
        <end position="814"/>
    </location>
</feature>
<feature type="region of interest" description="Disordered" evidence="2">
    <location>
        <begin position="783"/>
        <end position="814"/>
    </location>
</feature>
<feature type="repeat" description="WD" evidence="1">
    <location>
        <begin position="190"/>
        <end position="225"/>
    </location>
</feature>
<keyword evidence="1" id="KW-0853">WD repeat</keyword>
<organism evidence="5">
    <name type="scientific">Taenia asiatica</name>
    <name type="common">Asian tapeworm</name>
    <dbReference type="NCBI Taxonomy" id="60517"/>
    <lineage>
        <taxon>Eukaryota</taxon>
        <taxon>Metazoa</taxon>
        <taxon>Spiralia</taxon>
        <taxon>Lophotrochozoa</taxon>
        <taxon>Platyhelminthes</taxon>
        <taxon>Cestoda</taxon>
        <taxon>Eucestoda</taxon>
        <taxon>Cyclophyllidea</taxon>
        <taxon>Taeniidae</taxon>
        <taxon>Taenia</taxon>
    </lineage>
</organism>
<feature type="compositionally biased region" description="Pro residues" evidence="2">
    <location>
        <begin position="1147"/>
        <end position="1156"/>
    </location>
</feature>
<name>A0A158RA99_TAEAS</name>
<feature type="region of interest" description="Disordered" evidence="2">
    <location>
        <begin position="375"/>
        <end position="420"/>
    </location>
</feature>
<evidence type="ECO:0000313" key="4">
    <source>
        <dbReference type="Proteomes" id="UP000282613"/>
    </source>
</evidence>
<dbReference type="GO" id="GO:1904263">
    <property type="term" value="P:positive regulation of TORC1 signaling"/>
    <property type="evidence" value="ECO:0007669"/>
    <property type="project" value="TreeGrafter"/>
</dbReference>
<dbReference type="InterPro" id="IPR015943">
    <property type="entry name" value="WD40/YVTN_repeat-like_dom_sf"/>
</dbReference>
<protein>
    <submittedName>
        <fullName evidence="5">WD_REPEATS_REGION domain-containing protein</fullName>
    </submittedName>
</protein>
<dbReference type="GO" id="GO:0035591">
    <property type="term" value="F:signaling adaptor activity"/>
    <property type="evidence" value="ECO:0007669"/>
    <property type="project" value="TreeGrafter"/>
</dbReference>
<dbReference type="OrthoDB" id="6265621at2759"/>
<sequence length="1404" mass="153626">MVPLTVPPIPYLIVVSDSVLDASVLDVDYTGRFAFLAGSKELAVIDLESPHDKVCFEKIDALEPSILQCHPNNGSQLALVRRNVCEVYSWSSNESRLALVTPLQGFIRPINAVDWCPMQPNILATASNEQFRSITVWDLRDPAKLVKNIELFSSTSLLCWDPFREYNFASGGNFMVQFWDLRTNTPERHLSMQSSRVLSMAWSPVRSGEFVLATKDGSLRVWHLDDFDNALLVGNYKKVPMFHLRYTPKGAGIVSLPQKTRWTSAGLILWRSDTLSPMRLVPALNGDDEGAGVSYPPGSSIISEESCVLGFGWCRPDLPPAAVFNETTFDLENKENLRDMIQPANLVSWSRDRQLRIHNLPAAFLHVDGVKPLSYRSPPRPASSEPAAKDPETTLPTEDGIGSSSRHISPEQTASQSTKTDPLAFQFVMQELSLLSSSIGQYRIDDVDRNEVDCTVRLTLYYCRRNHYHHRAVCGFDTGNEPAKSRNRSDSLPLTDLDALFQSTTTNTTTTPTNSTRPTLLTVAKTGRTLESLPSAGNVTLLARFPPAYPAPNCPPTFAFIASNPLVHESTLMHMLKDIQRTAEKTVSASRGCLEPCIRKVFKHLNSTILSFSSDEESKIGDNETALASSDPYVGFAQEHPDFQASTTGAETGAASQPPSQDVFVPFPRTSGVRISPSGLMVTFGLHQPLVEIVQAASPVPLGSTRTPRSFHDYLQLTEGKEHLFCKAADSSLAKQQARLSQTVDQMVGGTRSLLRRSLSAEAVCGGGSGVGEAAQGTSSTSLVAFGSPKNANRRRHYSGKTSTETGKASATSTRKAAVVGTEQPIAVHQRTRTRRASYAIRITSFHASTSVRKTSFDRTRSNGSPRAIVSDLSSLIPMSRYLAKNYSLDIADPKRMCSQNLKVARTTGRLDLIQFWSFVASLAGAKLRQPPFPAIVPPYASQSIGRSFFNTWLSHFLSLGDVQSLTMMGFVMAAIDAQSSPPALLLTAPLKAAAMALKQPQRASFTCFRPYPLEPQKSPIRCTFQQVSQSTAAMQISRRSRSTVVLPNLALLDAHQLHALTPVERTDEESQTTAPSTIREPLKSTTEDSTSTRTSRQAPTFKCGKSPTEQSTSESGASVPSCTRTRSSSCSVNPSTSVESITPDPLESPHPPFPSATPCYKVSVGTNVAESEDSRSRQSSEEIANIALLQQHFRGQVLMDVGGVTGEEPQNDAPYTSHVWLLSFKHVLQYTHFLSVYINLLSAWDLIMPRANFSAQWHKVLTWLHVRSRPDFYNLGLAEPLDRQSQILLSPGEWRVEHMPPVLTHLLSLPAVQTEVVGPTGLAGFTPTPAAKTTTASAGGGLLHCAVCNITARGVIVACPLCHHGGHMEHMAAWCMRRRGDGANVVCPVPDCDCHCRVNERKL</sequence>
<dbReference type="STRING" id="60517.A0A158RA99"/>
<dbReference type="InterPro" id="IPR001680">
    <property type="entry name" value="WD40_rpt"/>
</dbReference>
<evidence type="ECO:0000256" key="1">
    <source>
        <dbReference type="PROSITE-ProRule" id="PRU00221"/>
    </source>
</evidence>
<dbReference type="GO" id="GO:0005774">
    <property type="term" value="C:vacuolar membrane"/>
    <property type="evidence" value="ECO:0007669"/>
    <property type="project" value="TreeGrafter"/>
</dbReference>
<evidence type="ECO:0000313" key="5">
    <source>
        <dbReference type="WBParaSite" id="TASK_0000876001-mRNA-1"/>
    </source>
</evidence>